<comment type="caution">
    <text evidence="1">The sequence shown here is derived from an EMBL/GenBank/DDBJ whole genome shotgun (WGS) entry which is preliminary data.</text>
</comment>
<keyword evidence="2" id="KW-1185">Reference proteome</keyword>
<gene>
    <name evidence="1" type="ORF">HPP92_000475</name>
</gene>
<evidence type="ECO:0000313" key="2">
    <source>
        <dbReference type="Proteomes" id="UP000636800"/>
    </source>
</evidence>
<name>A0A835RPZ7_VANPL</name>
<reference evidence="1 2" key="1">
    <citation type="journal article" date="2020" name="Nat. Food">
        <title>A phased Vanilla planifolia genome enables genetic improvement of flavour and production.</title>
        <authorList>
            <person name="Hasing T."/>
            <person name="Tang H."/>
            <person name="Brym M."/>
            <person name="Khazi F."/>
            <person name="Huang T."/>
            <person name="Chambers A.H."/>
        </authorList>
    </citation>
    <scope>NUCLEOTIDE SEQUENCE [LARGE SCALE GENOMIC DNA]</scope>
    <source>
        <tissue evidence="1">Leaf</tissue>
    </source>
</reference>
<dbReference type="AlphaFoldDB" id="A0A835RPZ7"/>
<dbReference type="Proteomes" id="UP000636800">
    <property type="component" value="Chromosome 1"/>
</dbReference>
<evidence type="ECO:0000313" key="1">
    <source>
        <dbReference type="EMBL" id="KAG0495784.1"/>
    </source>
</evidence>
<organism evidence="1 2">
    <name type="scientific">Vanilla planifolia</name>
    <name type="common">Vanilla</name>
    <dbReference type="NCBI Taxonomy" id="51239"/>
    <lineage>
        <taxon>Eukaryota</taxon>
        <taxon>Viridiplantae</taxon>
        <taxon>Streptophyta</taxon>
        <taxon>Embryophyta</taxon>
        <taxon>Tracheophyta</taxon>
        <taxon>Spermatophyta</taxon>
        <taxon>Magnoliopsida</taxon>
        <taxon>Liliopsida</taxon>
        <taxon>Asparagales</taxon>
        <taxon>Orchidaceae</taxon>
        <taxon>Vanilloideae</taxon>
        <taxon>Vanilleae</taxon>
        <taxon>Vanilla</taxon>
    </lineage>
</organism>
<proteinExistence type="predicted"/>
<sequence length="75" mass="8129">MAGVYVDLLQGKPRMLAKLKQCSNTRYLSTGVNDAYEAGSAFDGQLMSESQLQSPTVAIRRTNNGTLIHILRTAG</sequence>
<dbReference type="EMBL" id="JADCNL010000001">
    <property type="protein sequence ID" value="KAG0495784.1"/>
    <property type="molecule type" value="Genomic_DNA"/>
</dbReference>
<protein>
    <submittedName>
        <fullName evidence="1">Uncharacterized protein</fullName>
    </submittedName>
</protein>
<dbReference type="OrthoDB" id="8707547at2759"/>
<accession>A0A835RPZ7</accession>